<evidence type="ECO:0000256" key="3">
    <source>
        <dbReference type="HAMAP-Rule" id="MF_01385"/>
    </source>
</evidence>
<keyword evidence="1 3" id="KW-0996">Nickel insertion</keyword>
<protein>
    <recommendedName>
        <fullName evidence="3">Urease accessory protein UreF</fullName>
    </recommendedName>
</protein>
<comment type="caution">
    <text evidence="4">The sequence shown here is derived from an EMBL/GenBank/DDBJ whole genome shotgun (WGS) entry which is preliminary data.</text>
</comment>
<dbReference type="HAMAP" id="MF_01385">
    <property type="entry name" value="UreF"/>
    <property type="match status" value="1"/>
</dbReference>
<evidence type="ECO:0000256" key="1">
    <source>
        <dbReference type="ARBA" id="ARBA00022988"/>
    </source>
</evidence>
<dbReference type="GO" id="GO:0005737">
    <property type="term" value="C:cytoplasm"/>
    <property type="evidence" value="ECO:0007669"/>
    <property type="project" value="UniProtKB-SubCell"/>
</dbReference>
<dbReference type="InterPro" id="IPR002639">
    <property type="entry name" value="UreF"/>
</dbReference>
<dbReference type="PIRSF" id="PIRSF009467">
    <property type="entry name" value="Ureas_acces_UreF"/>
    <property type="match status" value="1"/>
</dbReference>
<name>A0A4R2NKC0_9BACL</name>
<dbReference type="PANTHER" id="PTHR33620:SF1">
    <property type="entry name" value="UREASE ACCESSORY PROTEIN F"/>
    <property type="match status" value="1"/>
</dbReference>
<sequence length="241" mass="27412">MRSMKNNLSLLQLVDSAFPTGAFAHSFGLETAFKENKLSGPKELYEWLQDYIRGSLIPTEGIAVFVSYQTIQKEIEINALPETVQEDLQRLDQKLTFSKKASESRDGTVKIGKRYLKIVHTLYPEAGLDQYAGWINERLCYGNPAIVHGWISAYLDIPCDQAIFTHLYTNVNNLLQSALRMAVIGQTDAQLILQRLYPLMDEEAEQIVHSSPGEKDLCNYAIVQETEAMRHETLYSRLFMS</sequence>
<dbReference type="Gene3D" id="1.10.4190.10">
    <property type="entry name" value="Urease accessory protein UreF"/>
    <property type="match status" value="1"/>
</dbReference>
<comment type="subcellular location">
    <subcellularLocation>
        <location evidence="3">Cytoplasm</location>
    </subcellularLocation>
</comment>
<dbReference type="AlphaFoldDB" id="A0A4R2NKC0"/>
<accession>A0A4R2NKC0</accession>
<comment type="function">
    <text evidence="3">Required for maturation of urease via the functional incorporation of the urease nickel metallocenter.</text>
</comment>
<keyword evidence="3" id="KW-0963">Cytoplasm</keyword>
<keyword evidence="5" id="KW-1185">Reference proteome</keyword>
<comment type="similarity">
    <text evidence="3">Belongs to the UreF family.</text>
</comment>
<comment type="subunit">
    <text evidence="3">UreD, UreF and UreG form a complex that acts as a GTP-hydrolysis-dependent molecular chaperone, activating the urease apoprotein by helping to assemble the nickel containing metallocenter of UreC. The UreE protein probably delivers the nickel.</text>
</comment>
<organism evidence="4 5">
    <name type="scientific">Scopulibacillus darangshiensis</name>
    <dbReference type="NCBI Taxonomy" id="442528"/>
    <lineage>
        <taxon>Bacteria</taxon>
        <taxon>Bacillati</taxon>
        <taxon>Bacillota</taxon>
        <taxon>Bacilli</taxon>
        <taxon>Bacillales</taxon>
        <taxon>Sporolactobacillaceae</taxon>
        <taxon>Scopulibacillus</taxon>
    </lineage>
</organism>
<evidence type="ECO:0000256" key="2">
    <source>
        <dbReference type="ARBA" id="ARBA00023186"/>
    </source>
</evidence>
<dbReference type="GO" id="GO:0016151">
    <property type="term" value="F:nickel cation binding"/>
    <property type="evidence" value="ECO:0007669"/>
    <property type="project" value="UniProtKB-UniRule"/>
</dbReference>
<proteinExistence type="inferred from homology"/>
<dbReference type="Proteomes" id="UP000295416">
    <property type="component" value="Unassembled WGS sequence"/>
</dbReference>
<dbReference type="PANTHER" id="PTHR33620">
    <property type="entry name" value="UREASE ACCESSORY PROTEIN F"/>
    <property type="match status" value="1"/>
</dbReference>
<keyword evidence="2 3" id="KW-0143">Chaperone</keyword>
<evidence type="ECO:0000313" key="4">
    <source>
        <dbReference type="EMBL" id="TCP21947.1"/>
    </source>
</evidence>
<dbReference type="Pfam" id="PF01730">
    <property type="entry name" value="UreF"/>
    <property type="match status" value="1"/>
</dbReference>
<evidence type="ECO:0000313" key="5">
    <source>
        <dbReference type="Proteomes" id="UP000295416"/>
    </source>
</evidence>
<dbReference type="InterPro" id="IPR038277">
    <property type="entry name" value="UreF_sf"/>
</dbReference>
<reference evidence="4 5" key="1">
    <citation type="submission" date="2019-03" db="EMBL/GenBank/DDBJ databases">
        <title>Genomic Encyclopedia of Type Strains, Phase IV (KMG-IV): sequencing the most valuable type-strain genomes for metagenomic binning, comparative biology and taxonomic classification.</title>
        <authorList>
            <person name="Goeker M."/>
        </authorList>
    </citation>
    <scope>NUCLEOTIDE SEQUENCE [LARGE SCALE GENOMIC DNA]</scope>
    <source>
        <strain evidence="4 5">DSM 19377</strain>
    </source>
</reference>
<gene>
    <name evidence="3" type="primary">ureF</name>
    <name evidence="4" type="ORF">EV207_13834</name>
</gene>
<dbReference type="EMBL" id="SLXK01000038">
    <property type="protein sequence ID" value="TCP21947.1"/>
    <property type="molecule type" value="Genomic_DNA"/>
</dbReference>